<sequence length="669" mass="74253">MPEFAESQQRPGTLVSLAWTFPFDASTAVTRLGTVGLDEIEPAPDIGRYLSVMGALDCIWILNPERARSEHPRQKWGPHWLPRQYRLLDIGFRILAHPSPSPTTKQNPRQENAITALWAADVAPPAPASHPQSLIMDAASLIAKARKVRDDSIAEVTPPLTGLPHPLPKNVMGLFEEMLTDEEIKITSYDPPELLQAIREKVYSSETVTRAFLRRAALAQKLTNCITELLPARAIARAKYLDSLPSPIGPLHGLPISIKEHHGMQDCETNGSYVAWIQEPKTGHVSVNDTLYEAGCVFYARTTQPQAIMHLETSTNIYGTTTNPWNTDLTSGGSSGGESAIVACRGSILGMGGDIGGSVRCPAANTGVYGFKPTPGRMGKMGSHSAVTGQEGIFSTEGPLSTSRSGIELIMSTYFSYEPWVRETSLVPLPWRTVNLPQKLKIAIMWDDGVVRPHPPITRALNEVKGKLEAAGMEVVDWKPEGHDECWNLTQALYYEDGGRTVENLIASGGEKLLPLTEWLIKGNENVRYRTVEDVWDLKVRRNNYRNRYNSLWLSTGSADSHPVDAILCPAGPGAAPPHGNAKYWSYTSQWNMLEYPGVVFPFTSVNQEIDVEETSYVPRNDQDRFNWELYKRERYVDAPVGLQIVTRRWEDEKCLAVLKEVEKAMGRA</sequence>
<accession>A0A218ZF54</accession>
<evidence type="ECO:0000313" key="6">
    <source>
        <dbReference type="EMBL" id="OWP06618.1"/>
    </source>
</evidence>
<name>A0A218ZF54_9HELO</name>
<evidence type="ECO:0000256" key="2">
    <source>
        <dbReference type="ARBA" id="ARBA00009199"/>
    </source>
</evidence>
<proteinExistence type="inferred from homology"/>
<keyword evidence="7" id="KW-1185">Reference proteome</keyword>
<reference evidence="6 7" key="1">
    <citation type="submission" date="2017-04" db="EMBL/GenBank/DDBJ databases">
        <title>Draft genome sequence of Marssonina coronaria NL1: causal agent of apple blotch.</title>
        <authorList>
            <person name="Cheng Q."/>
        </authorList>
    </citation>
    <scope>NUCLEOTIDE SEQUENCE [LARGE SCALE GENOMIC DNA]</scope>
    <source>
        <strain evidence="6 7">NL1</strain>
    </source>
</reference>
<comment type="similarity">
    <text evidence="2">Belongs to the amidase family.</text>
</comment>
<organism evidence="6 7">
    <name type="scientific">Diplocarpon coronariae</name>
    <dbReference type="NCBI Taxonomy" id="2795749"/>
    <lineage>
        <taxon>Eukaryota</taxon>
        <taxon>Fungi</taxon>
        <taxon>Dikarya</taxon>
        <taxon>Ascomycota</taxon>
        <taxon>Pezizomycotina</taxon>
        <taxon>Leotiomycetes</taxon>
        <taxon>Helotiales</taxon>
        <taxon>Drepanopezizaceae</taxon>
        <taxon>Diplocarpon</taxon>
    </lineage>
</organism>
<dbReference type="EC" id="3.5.1.4" evidence="3"/>
<dbReference type="Proteomes" id="UP000242519">
    <property type="component" value="Unassembled WGS sequence"/>
</dbReference>
<feature type="domain" description="Amidase" evidence="5">
    <location>
        <begin position="208"/>
        <end position="656"/>
    </location>
</feature>
<dbReference type="PANTHER" id="PTHR46072">
    <property type="entry name" value="AMIDASE-RELATED-RELATED"/>
    <property type="match status" value="1"/>
</dbReference>
<gene>
    <name evidence="6" type="ORF">B2J93_5097</name>
</gene>
<dbReference type="PROSITE" id="PS00571">
    <property type="entry name" value="AMIDASES"/>
    <property type="match status" value="1"/>
</dbReference>
<dbReference type="InterPro" id="IPR020556">
    <property type="entry name" value="Amidase_CS"/>
</dbReference>
<dbReference type="EMBL" id="MZNU01000038">
    <property type="protein sequence ID" value="OWP06618.1"/>
    <property type="molecule type" value="Genomic_DNA"/>
</dbReference>
<dbReference type="Pfam" id="PF01425">
    <property type="entry name" value="Amidase"/>
    <property type="match status" value="1"/>
</dbReference>
<dbReference type="InterPro" id="IPR023631">
    <property type="entry name" value="Amidase_dom"/>
</dbReference>
<dbReference type="OrthoDB" id="6428749at2759"/>
<dbReference type="AlphaFoldDB" id="A0A218ZF54"/>
<evidence type="ECO:0000313" key="7">
    <source>
        <dbReference type="Proteomes" id="UP000242519"/>
    </source>
</evidence>
<dbReference type="PANTHER" id="PTHR46072:SF4">
    <property type="entry name" value="AMIDASE C550.07-RELATED"/>
    <property type="match status" value="1"/>
</dbReference>
<comment type="catalytic activity">
    <reaction evidence="1">
        <text>a monocarboxylic acid amide + H2O = a monocarboxylate + NH4(+)</text>
        <dbReference type="Rhea" id="RHEA:12020"/>
        <dbReference type="ChEBI" id="CHEBI:15377"/>
        <dbReference type="ChEBI" id="CHEBI:28938"/>
        <dbReference type="ChEBI" id="CHEBI:35757"/>
        <dbReference type="ChEBI" id="CHEBI:83628"/>
        <dbReference type="EC" id="3.5.1.4"/>
    </reaction>
</comment>
<dbReference type="InParanoid" id="A0A218ZF54"/>
<protein>
    <recommendedName>
        <fullName evidence="3">amidase</fullName>
        <ecNumber evidence="3">3.5.1.4</ecNumber>
    </recommendedName>
</protein>
<dbReference type="InterPro" id="IPR036928">
    <property type="entry name" value="AS_sf"/>
</dbReference>
<evidence type="ECO:0000256" key="3">
    <source>
        <dbReference type="ARBA" id="ARBA00012922"/>
    </source>
</evidence>
<keyword evidence="4" id="KW-0378">Hydrolase</keyword>
<evidence type="ECO:0000256" key="1">
    <source>
        <dbReference type="ARBA" id="ARBA00001311"/>
    </source>
</evidence>
<dbReference type="Gene3D" id="3.90.1300.10">
    <property type="entry name" value="Amidase signature (AS) domain"/>
    <property type="match status" value="1"/>
</dbReference>
<dbReference type="GO" id="GO:0004040">
    <property type="term" value="F:amidase activity"/>
    <property type="evidence" value="ECO:0007669"/>
    <property type="project" value="UniProtKB-EC"/>
</dbReference>
<dbReference type="SUPFAM" id="SSF75304">
    <property type="entry name" value="Amidase signature (AS) enzymes"/>
    <property type="match status" value="1"/>
</dbReference>
<evidence type="ECO:0000256" key="4">
    <source>
        <dbReference type="ARBA" id="ARBA00022801"/>
    </source>
</evidence>
<comment type="caution">
    <text evidence="6">The sequence shown here is derived from an EMBL/GenBank/DDBJ whole genome shotgun (WGS) entry which is preliminary data.</text>
</comment>
<dbReference type="STRING" id="503106.A0A218ZF54"/>
<evidence type="ECO:0000259" key="5">
    <source>
        <dbReference type="Pfam" id="PF01425"/>
    </source>
</evidence>